<proteinExistence type="predicted"/>
<reference evidence="2 3" key="1">
    <citation type="journal article" date="2018" name="Front. Plant Sci.">
        <title>Red Clover (Trifolium pratense) and Zigzag Clover (T. medium) - A Picture of Genomic Similarities and Differences.</title>
        <authorList>
            <person name="Dluhosova J."/>
            <person name="Istvanek J."/>
            <person name="Nedelnik J."/>
            <person name="Repkova J."/>
        </authorList>
    </citation>
    <scope>NUCLEOTIDE SEQUENCE [LARGE SCALE GENOMIC DNA]</scope>
    <source>
        <strain evidence="3">cv. 10/8</strain>
        <tissue evidence="2">Leaf</tissue>
    </source>
</reference>
<protein>
    <submittedName>
        <fullName evidence="2">Uncharacterized protein</fullName>
    </submittedName>
</protein>
<keyword evidence="1" id="KW-0472">Membrane</keyword>
<keyword evidence="1" id="KW-0812">Transmembrane</keyword>
<feature type="transmembrane region" description="Helical" evidence="1">
    <location>
        <begin position="46"/>
        <end position="66"/>
    </location>
</feature>
<comment type="caution">
    <text evidence="2">The sequence shown here is derived from an EMBL/GenBank/DDBJ whole genome shotgun (WGS) entry which is preliminary data.</text>
</comment>
<sequence>MLRRFGIALGVLNPRQFQLRIFIGPGSPGCQDLPIKNAGMIHLPFLLFYLSPLFFAFFLTVIPYLLCSHGPAGVDFLVRFGLG</sequence>
<dbReference type="AlphaFoldDB" id="A0A392M465"/>
<dbReference type="EMBL" id="LXQA010001971">
    <property type="protein sequence ID" value="MCH81174.1"/>
    <property type="molecule type" value="Genomic_DNA"/>
</dbReference>
<evidence type="ECO:0000313" key="2">
    <source>
        <dbReference type="EMBL" id="MCH81174.1"/>
    </source>
</evidence>
<accession>A0A392M465</accession>
<organism evidence="2 3">
    <name type="scientific">Trifolium medium</name>
    <dbReference type="NCBI Taxonomy" id="97028"/>
    <lineage>
        <taxon>Eukaryota</taxon>
        <taxon>Viridiplantae</taxon>
        <taxon>Streptophyta</taxon>
        <taxon>Embryophyta</taxon>
        <taxon>Tracheophyta</taxon>
        <taxon>Spermatophyta</taxon>
        <taxon>Magnoliopsida</taxon>
        <taxon>eudicotyledons</taxon>
        <taxon>Gunneridae</taxon>
        <taxon>Pentapetalae</taxon>
        <taxon>rosids</taxon>
        <taxon>fabids</taxon>
        <taxon>Fabales</taxon>
        <taxon>Fabaceae</taxon>
        <taxon>Papilionoideae</taxon>
        <taxon>50 kb inversion clade</taxon>
        <taxon>NPAAA clade</taxon>
        <taxon>Hologalegina</taxon>
        <taxon>IRL clade</taxon>
        <taxon>Trifolieae</taxon>
        <taxon>Trifolium</taxon>
    </lineage>
</organism>
<evidence type="ECO:0000256" key="1">
    <source>
        <dbReference type="SAM" id="Phobius"/>
    </source>
</evidence>
<dbReference type="Proteomes" id="UP000265520">
    <property type="component" value="Unassembled WGS sequence"/>
</dbReference>
<keyword evidence="1" id="KW-1133">Transmembrane helix</keyword>
<keyword evidence="3" id="KW-1185">Reference proteome</keyword>
<gene>
    <name evidence="2" type="ORF">A2U01_0001957</name>
</gene>
<evidence type="ECO:0000313" key="3">
    <source>
        <dbReference type="Proteomes" id="UP000265520"/>
    </source>
</evidence>
<name>A0A392M465_9FABA</name>